<dbReference type="SUPFAM" id="SSF141452">
    <property type="entry name" value="Hcp1-like"/>
    <property type="match status" value="1"/>
</dbReference>
<dbReference type="Pfam" id="PF05638">
    <property type="entry name" value="T6SS_HCP"/>
    <property type="match status" value="1"/>
</dbReference>
<dbReference type="InterPro" id="IPR036624">
    <property type="entry name" value="Hcp1-lik_sf"/>
</dbReference>
<dbReference type="RefSeq" id="WP_142888482.1">
    <property type="nucleotide sequence ID" value="NZ_VIKR01000001.1"/>
</dbReference>
<comment type="caution">
    <text evidence="3">The sequence shown here is derived from an EMBL/GenBank/DDBJ whole genome shotgun (WGS) entry which is preliminary data.</text>
</comment>
<sequence length="129" mass="14136">MKVKTLLSAVSLTLCLTSFSAFADDTKSKVENPQNQTKAQVKREKGSGMATGKRQHKPVSITKPLDKASPLLNKPLTKNNNRAGYRLCPDGTRINPGEKCPEKAAKIGYRLCPDGTRINPGEKCPERKK</sequence>
<name>A0A545TIS0_9GAMM</name>
<feature type="chain" id="PRO_5021703618" evidence="2">
    <location>
        <begin position="24"/>
        <end position="129"/>
    </location>
</feature>
<proteinExistence type="predicted"/>
<feature type="signal peptide" evidence="2">
    <location>
        <begin position="1"/>
        <end position="23"/>
    </location>
</feature>
<evidence type="ECO:0000313" key="4">
    <source>
        <dbReference type="Proteomes" id="UP000317839"/>
    </source>
</evidence>
<accession>A0A545TIS0</accession>
<dbReference type="Gene3D" id="2.30.110.20">
    <property type="entry name" value="Hcp1-like"/>
    <property type="match status" value="1"/>
</dbReference>
<keyword evidence="4" id="KW-1185">Reference proteome</keyword>
<dbReference type="OrthoDB" id="5674026at2"/>
<dbReference type="EMBL" id="VIKR01000001">
    <property type="protein sequence ID" value="TQV77122.1"/>
    <property type="molecule type" value="Genomic_DNA"/>
</dbReference>
<feature type="region of interest" description="Disordered" evidence="1">
    <location>
        <begin position="26"/>
        <end position="92"/>
    </location>
</feature>
<protein>
    <submittedName>
        <fullName evidence="3">Uncharacterized protein</fullName>
    </submittedName>
</protein>
<feature type="compositionally biased region" description="Low complexity" evidence="1">
    <location>
        <begin position="70"/>
        <end position="81"/>
    </location>
</feature>
<dbReference type="AlphaFoldDB" id="A0A545TIS0"/>
<evidence type="ECO:0000256" key="1">
    <source>
        <dbReference type="SAM" id="MobiDB-lite"/>
    </source>
</evidence>
<evidence type="ECO:0000313" key="3">
    <source>
        <dbReference type="EMBL" id="TQV77122.1"/>
    </source>
</evidence>
<dbReference type="Proteomes" id="UP000317839">
    <property type="component" value="Unassembled WGS sequence"/>
</dbReference>
<reference evidence="3 4" key="1">
    <citation type="submission" date="2019-06" db="EMBL/GenBank/DDBJ databases">
        <title>Draft genome of Aliikangiella marina GYP-15.</title>
        <authorList>
            <person name="Wang G."/>
        </authorList>
    </citation>
    <scope>NUCLEOTIDE SEQUENCE [LARGE SCALE GENOMIC DNA]</scope>
    <source>
        <strain evidence="3 4">GYP-15</strain>
    </source>
</reference>
<keyword evidence="2" id="KW-0732">Signal</keyword>
<evidence type="ECO:0000256" key="2">
    <source>
        <dbReference type="SAM" id="SignalP"/>
    </source>
</evidence>
<dbReference type="InterPro" id="IPR008514">
    <property type="entry name" value="T6SS_Hcp"/>
</dbReference>
<gene>
    <name evidence="3" type="ORF">FLL45_04005</name>
</gene>
<organism evidence="3 4">
    <name type="scientific">Aliikangiella marina</name>
    <dbReference type="NCBI Taxonomy" id="1712262"/>
    <lineage>
        <taxon>Bacteria</taxon>
        <taxon>Pseudomonadati</taxon>
        <taxon>Pseudomonadota</taxon>
        <taxon>Gammaproteobacteria</taxon>
        <taxon>Oceanospirillales</taxon>
        <taxon>Pleioneaceae</taxon>
        <taxon>Aliikangiella</taxon>
    </lineage>
</organism>